<dbReference type="PROSITE" id="PS50011">
    <property type="entry name" value="PROTEIN_KINASE_DOM"/>
    <property type="match status" value="1"/>
</dbReference>
<dbReference type="EC" id="2.7.11.1" evidence="1"/>
<dbReference type="Gene3D" id="1.10.510.10">
    <property type="entry name" value="Transferase(Phosphotransferase) domain 1"/>
    <property type="match status" value="1"/>
</dbReference>
<organism evidence="5 6">
    <name type="scientific">Stylonychia lemnae</name>
    <name type="common">Ciliate</name>
    <dbReference type="NCBI Taxonomy" id="5949"/>
    <lineage>
        <taxon>Eukaryota</taxon>
        <taxon>Sar</taxon>
        <taxon>Alveolata</taxon>
        <taxon>Ciliophora</taxon>
        <taxon>Intramacronucleata</taxon>
        <taxon>Spirotrichea</taxon>
        <taxon>Stichotrichia</taxon>
        <taxon>Sporadotrichida</taxon>
        <taxon>Oxytrichidae</taxon>
        <taxon>Stylonychinae</taxon>
        <taxon>Stylonychia</taxon>
    </lineage>
</organism>
<keyword evidence="5" id="KW-0418">Kinase</keyword>
<dbReference type="Gene3D" id="3.30.200.20">
    <property type="entry name" value="Phosphorylase Kinase, domain 1"/>
    <property type="match status" value="1"/>
</dbReference>
<dbReference type="PANTHER" id="PTHR11909">
    <property type="entry name" value="CASEIN KINASE-RELATED"/>
    <property type="match status" value="1"/>
</dbReference>
<dbReference type="GO" id="GO:0004674">
    <property type="term" value="F:protein serine/threonine kinase activity"/>
    <property type="evidence" value="ECO:0007669"/>
    <property type="project" value="UniProtKB-EC"/>
</dbReference>
<dbReference type="InterPro" id="IPR011009">
    <property type="entry name" value="Kinase-like_dom_sf"/>
</dbReference>
<dbReference type="InterPro" id="IPR050235">
    <property type="entry name" value="CK1_Ser-Thr_kinase"/>
</dbReference>
<dbReference type="AlphaFoldDB" id="A0A077ZVV8"/>
<dbReference type="SUPFAM" id="SSF56112">
    <property type="entry name" value="Protein kinase-like (PK-like)"/>
    <property type="match status" value="1"/>
</dbReference>
<gene>
    <name evidence="5" type="primary">Contig7536.g8045</name>
    <name evidence="5" type="ORF">STYLEM_2361</name>
</gene>
<dbReference type="OrthoDB" id="3265205at2759"/>
<dbReference type="PROSITE" id="PS00108">
    <property type="entry name" value="PROTEIN_KINASE_ST"/>
    <property type="match status" value="1"/>
</dbReference>
<dbReference type="EMBL" id="CCKQ01002294">
    <property type="protein sequence ID" value="CDW73385.1"/>
    <property type="molecule type" value="Genomic_DNA"/>
</dbReference>
<evidence type="ECO:0000259" key="4">
    <source>
        <dbReference type="PROSITE" id="PS50011"/>
    </source>
</evidence>
<keyword evidence="5" id="KW-0808">Transferase</keyword>
<dbReference type="Proteomes" id="UP000039865">
    <property type="component" value="Unassembled WGS sequence"/>
</dbReference>
<name>A0A077ZVV8_STYLE</name>
<dbReference type="InParanoid" id="A0A077ZVV8"/>
<keyword evidence="6" id="KW-1185">Reference proteome</keyword>
<evidence type="ECO:0000256" key="2">
    <source>
        <dbReference type="ARBA" id="ARBA00023860"/>
    </source>
</evidence>
<dbReference type="Pfam" id="PF06293">
    <property type="entry name" value="Kdo"/>
    <property type="match status" value="1"/>
</dbReference>
<proteinExistence type="predicted"/>
<protein>
    <recommendedName>
        <fullName evidence="2">Casein kinase I</fullName>
        <ecNumber evidence="1">2.7.11.1</ecNumber>
    </recommendedName>
</protein>
<evidence type="ECO:0000256" key="1">
    <source>
        <dbReference type="ARBA" id="ARBA00012513"/>
    </source>
</evidence>
<feature type="domain" description="Protein kinase" evidence="4">
    <location>
        <begin position="1"/>
        <end position="257"/>
    </location>
</feature>
<evidence type="ECO:0000256" key="3">
    <source>
        <dbReference type="SAM" id="MobiDB-lite"/>
    </source>
</evidence>
<feature type="region of interest" description="Disordered" evidence="3">
    <location>
        <begin position="159"/>
        <end position="179"/>
    </location>
</feature>
<dbReference type="InterPro" id="IPR008271">
    <property type="entry name" value="Ser/Thr_kinase_AS"/>
</dbReference>
<evidence type="ECO:0000313" key="5">
    <source>
        <dbReference type="EMBL" id="CDW73385.1"/>
    </source>
</evidence>
<dbReference type="GO" id="GO:0005524">
    <property type="term" value="F:ATP binding"/>
    <property type="evidence" value="ECO:0007669"/>
    <property type="project" value="InterPro"/>
</dbReference>
<reference evidence="5 6" key="1">
    <citation type="submission" date="2014-06" db="EMBL/GenBank/DDBJ databases">
        <authorList>
            <person name="Swart Estienne"/>
        </authorList>
    </citation>
    <scope>NUCLEOTIDE SEQUENCE [LARGE SCALE GENOMIC DNA]</scope>
    <source>
        <strain evidence="5 6">130c</strain>
    </source>
</reference>
<dbReference type="SMART" id="SM00220">
    <property type="entry name" value="S_TKc"/>
    <property type="match status" value="1"/>
</dbReference>
<dbReference type="InterPro" id="IPR000719">
    <property type="entry name" value="Prot_kinase_dom"/>
</dbReference>
<sequence>MIEDRYQLLKIIGAGAAGKVWEIQDIKSGYKYALKSMKQIEQLHAIGYIHRDIKLENILLKENKKVALSKLKISLVDFGACRKYLDSKGNHIQKVKVNSFQGNLAFASLDQMLCYGVLRNLLAEVEKIKFEDYPDYESIIKAMKRELLEIQQPREQQKWQQSTSSINCKPSPSPFTDSPIQTKRYEAITQKNTPVSKQEKSIGNQLLKQDFEDIVEKNKISDQSVNKRDILDPAFNTLGNQKQKCREQIDYQSHDFLDYELNKLSPQSMLFISNEKIDEKILNFQQELSIDQKQYLPLNDDQNGINLKSEHDKLQYQNKKAYKYLNQQDDQNAFEYYLKQINRLEMNNDFQLQCLFKPSYSQQNEQIRRLVMIDSTDFEDMEINEEYYQEDKSYKLPKLDIVYEFDCHSNNLKSICHAF</sequence>
<evidence type="ECO:0000313" key="6">
    <source>
        <dbReference type="Proteomes" id="UP000039865"/>
    </source>
</evidence>
<accession>A0A077ZVV8</accession>